<comment type="caution">
    <text evidence="7">The sequence shown here is derived from an EMBL/GenBank/DDBJ whole genome shotgun (WGS) entry which is preliminary data.</text>
</comment>
<dbReference type="InterPro" id="IPR044861">
    <property type="entry name" value="IPNS-like_FE2OG_OXY"/>
</dbReference>
<feature type="transmembrane region" description="Helical" evidence="4">
    <location>
        <begin position="349"/>
        <end position="370"/>
    </location>
</feature>
<dbReference type="AlphaFoldDB" id="A0A438CZB7"/>
<dbReference type="Pfam" id="PF03171">
    <property type="entry name" value="2OG-FeII_Oxy"/>
    <property type="match status" value="1"/>
</dbReference>
<keyword evidence="2" id="KW-0408">Iron</keyword>
<dbReference type="PANTHER" id="PTHR34945">
    <property type="entry name" value="2-OXOGLUTARATE (2OG) AND FE(II)-DEPENDENT OXYGENASE SUPERFAMILY PROTEIN"/>
    <property type="match status" value="1"/>
</dbReference>
<dbReference type="Pfam" id="PF14226">
    <property type="entry name" value="DIOX_N"/>
    <property type="match status" value="1"/>
</dbReference>
<feature type="domain" description="Isopenicillin N synthase-like Fe(2+) 2OG dioxygenase" evidence="5">
    <location>
        <begin position="265"/>
        <end position="329"/>
    </location>
</feature>
<gene>
    <name evidence="7" type="primary">MAO1B</name>
    <name evidence="7" type="ORF">CK203_100182</name>
</gene>
<evidence type="ECO:0000313" key="7">
    <source>
        <dbReference type="EMBL" id="RVW28558.1"/>
    </source>
</evidence>
<feature type="domain" description="Non-haem dioxygenase N-terminal" evidence="6">
    <location>
        <begin position="67"/>
        <end position="158"/>
    </location>
</feature>
<evidence type="ECO:0000256" key="3">
    <source>
        <dbReference type="SAM" id="MobiDB-lite"/>
    </source>
</evidence>
<evidence type="ECO:0000259" key="5">
    <source>
        <dbReference type="Pfam" id="PF03171"/>
    </source>
</evidence>
<dbReference type="InterPro" id="IPR026992">
    <property type="entry name" value="DIOX_N"/>
</dbReference>
<evidence type="ECO:0000256" key="2">
    <source>
        <dbReference type="ARBA" id="ARBA00023004"/>
    </source>
</evidence>
<accession>A0A438CZB7</accession>
<dbReference type="Proteomes" id="UP000288805">
    <property type="component" value="Unassembled WGS sequence"/>
</dbReference>
<keyword evidence="4" id="KW-1133">Transmembrane helix</keyword>
<name>A0A438CZB7_VITVI</name>
<evidence type="ECO:0000259" key="6">
    <source>
        <dbReference type="Pfam" id="PF14226"/>
    </source>
</evidence>
<dbReference type="PANTHER" id="PTHR34945:SF8">
    <property type="entry name" value="DOWNSTREAM TARGET OF AGL15-4"/>
    <property type="match status" value="1"/>
</dbReference>
<evidence type="ECO:0000256" key="1">
    <source>
        <dbReference type="ARBA" id="ARBA00022723"/>
    </source>
</evidence>
<keyword evidence="1" id="KW-0479">Metal-binding</keyword>
<keyword evidence="4" id="KW-0812">Transmembrane</keyword>
<dbReference type="SUPFAM" id="SSF51197">
    <property type="entry name" value="Clavaminate synthase-like"/>
    <property type="match status" value="1"/>
</dbReference>
<evidence type="ECO:0000313" key="8">
    <source>
        <dbReference type="Proteomes" id="UP000288805"/>
    </source>
</evidence>
<keyword evidence="4" id="KW-0472">Membrane</keyword>
<protein>
    <submittedName>
        <fullName evidence="7">1-aminocyclopropane-1-carboxylate oxidase</fullName>
    </submittedName>
</protein>
<reference evidence="7 8" key="1">
    <citation type="journal article" date="2018" name="PLoS Genet.">
        <title>Population sequencing reveals clonal diversity and ancestral inbreeding in the grapevine cultivar Chardonnay.</title>
        <authorList>
            <person name="Roach M.J."/>
            <person name="Johnson D.L."/>
            <person name="Bohlmann J."/>
            <person name="van Vuuren H.J."/>
            <person name="Jones S.J."/>
            <person name="Pretorius I.S."/>
            <person name="Schmidt S.A."/>
            <person name="Borneman A.R."/>
        </authorList>
    </citation>
    <scope>NUCLEOTIDE SEQUENCE [LARGE SCALE GENOMIC DNA]</scope>
    <source>
        <strain evidence="8">cv. Chardonnay</strain>
        <tissue evidence="7">Leaf</tissue>
    </source>
</reference>
<dbReference type="EMBL" id="QGNW01001887">
    <property type="protein sequence ID" value="RVW28558.1"/>
    <property type="molecule type" value="Genomic_DNA"/>
</dbReference>
<sequence length="389" mass="44135">MANSPENLHDNRLDFRAPPPSPIATGRRSSVTNDDVLAEFLEHSLRVPDLILPDRVFPRQRSVDAPPKIDFQTLDSTETDSVARILESFSGTGCFQLVNHGIPCNLIRSVTTAAAGVFRISPEKKATVSRSQEKIYGFEEIHEEDESEMSSEEFVWGRDENLKLEMEGIWPLAYSNFSEKMEILLSDIEKVANKILLILKENSLKNSKFGNEMIPEQEVIGTICHLYKHYKTASSDRWAGSLRYDVIRMLIRGFDCSHSLCLHVCNESSEFHIYSKKGWISFCPDKDALLVTIGDQMQAWSGGQYKHVIGRPIFKGENHKDGISMAFLYSPPTISKSSNVIKREKTISLGHQAILAILLSLAYYFWFIFIRSFDVPTIQNKITNISECF</sequence>
<dbReference type="InterPro" id="IPR027443">
    <property type="entry name" value="IPNS-like_sf"/>
</dbReference>
<proteinExistence type="predicted"/>
<evidence type="ECO:0000256" key="4">
    <source>
        <dbReference type="SAM" id="Phobius"/>
    </source>
</evidence>
<feature type="region of interest" description="Disordered" evidence="3">
    <location>
        <begin position="1"/>
        <end position="29"/>
    </location>
</feature>
<dbReference type="GO" id="GO:0046872">
    <property type="term" value="F:metal ion binding"/>
    <property type="evidence" value="ECO:0007669"/>
    <property type="project" value="UniProtKB-KW"/>
</dbReference>
<dbReference type="Gene3D" id="2.60.120.330">
    <property type="entry name" value="B-lactam Antibiotic, Isopenicillin N Synthase, Chain"/>
    <property type="match status" value="1"/>
</dbReference>
<organism evidence="7 8">
    <name type="scientific">Vitis vinifera</name>
    <name type="common">Grape</name>
    <dbReference type="NCBI Taxonomy" id="29760"/>
    <lineage>
        <taxon>Eukaryota</taxon>
        <taxon>Viridiplantae</taxon>
        <taxon>Streptophyta</taxon>
        <taxon>Embryophyta</taxon>
        <taxon>Tracheophyta</taxon>
        <taxon>Spermatophyta</taxon>
        <taxon>Magnoliopsida</taxon>
        <taxon>eudicotyledons</taxon>
        <taxon>Gunneridae</taxon>
        <taxon>Pentapetalae</taxon>
        <taxon>rosids</taxon>
        <taxon>Vitales</taxon>
        <taxon>Vitaceae</taxon>
        <taxon>Viteae</taxon>
        <taxon>Vitis</taxon>
    </lineage>
</organism>